<feature type="region of interest" description="Disordered" evidence="9">
    <location>
        <begin position="162"/>
        <end position="190"/>
    </location>
</feature>
<evidence type="ECO:0000256" key="7">
    <source>
        <dbReference type="ARBA" id="ARBA00023136"/>
    </source>
</evidence>
<comment type="subcellular location">
    <subcellularLocation>
        <location evidence="1">Golgi apparatus membrane</location>
        <topology evidence="1">Peripheral membrane protein</topology>
    </subcellularLocation>
</comment>
<evidence type="ECO:0000313" key="12">
    <source>
        <dbReference type="Proteomes" id="UP001201980"/>
    </source>
</evidence>
<protein>
    <recommendedName>
        <fullName evidence="3">Conserved oligomeric Golgi complex subunit 2</fullName>
    </recommendedName>
    <alternativeName>
        <fullName evidence="8">Component of oligomeric Golgi complex 2</fullName>
    </alternativeName>
</protein>
<evidence type="ECO:0000256" key="9">
    <source>
        <dbReference type="SAM" id="MobiDB-lite"/>
    </source>
</evidence>
<feature type="compositionally biased region" description="Acidic residues" evidence="9">
    <location>
        <begin position="171"/>
        <end position="180"/>
    </location>
</feature>
<accession>A0AAD5WN27</accession>
<sequence>MAASRLSISTTSSMDEDLPLPFPTALPRESFLTPDFHAPTYLSTLAGRHQTLEDLRSDLRERSGLISAEMHALVNTNWAEFLSLGVGLRGGEERIEGVRVAVLGFKRALEEIQGSVKSRKEETRELCQELDQVAKAKEAARSMLDLHEGVLHLEATLGVTGTQAPAYYPDTDSEDEDGDGEGGKGRDHNHGHVDEPCWIGVCPTRLKAMALDLTRLQELAERVGKDVPFTSAIEERISKCRKSLLLDLWTGLKEGRQAKERGTARVMDYLSIYTILGAEAEAVDKLKG</sequence>
<evidence type="ECO:0000256" key="4">
    <source>
        <dbReference type="ARBA" id="ARBA00022448"/>
    </source>
</evidence>
<keyword evidence="6" id="KW-0333">Golgi apparatus</keyword>
<evidence type="ECO:0000256" key="8">
    <source>
        <dbReference type="ARBA" id="ARBA00031344"/>
    </source>
</evidence>
<dbReference type="InterPro" id="IPR024602">
    <property type="entry name" value="COG_su2_N"/>
</dbReference>
<dbReference type="GO" id="GO:0007030">
    <property type="term" value="P:Golgi organization"/>
    <property type="evidence" value="ECO:0007669"/>
    <property type="project" value="InterPro"/>
</dbReference>
<dbReference type="EMBL" id="JAKWBI020000775">
    <property type="protein sequence ID" value="KAJ2892563.1"/>
    <property type="molecule type" value="Genomic_DNA"/>
</dbReference>
<evidence type="ECO:0000256" key="1">
    <source>
        <dbReference type="ARBA" id="ARBA00004395"/>
    </source>
</evidence>
<gene>
    <name evidence="11" type="ORF">MKZ38_009608</name>
</gene>
<keyword evidence="5" id="KW-0653">Protein transport</keyword>
<keyword evidence="12" id="KW-1185">Reference proteome</keyword>
<dbReference type="Pfam" id="PF06148">
    <property type="entry name" value="COG2_N"/>
    <property type="match status" value="1"/>
</dbReference>
<dbReference type="PANTHER" id="PTHR12961:SF0">
    <property type="entry name" value="CONSERVED OLIGOMERIC GOLGI COMPLEX SUBUNIT 2"/>
    <property type="match status" value="1"/>
</dbReference>
<evidence type="ECO:0000256" key="5">
    <source>
        <dbReference type="ARBA" id="ARBA00022927"/>
    </source>
</evidence>
<comment type="caution">
    <text evidence="11">The sequence shown here is derived from an EMBL/GenBank/DDBJ whole genome shotgun (WGS) entry which is preliminary data.</text>
</comment>
<comment type="similarity">
    <text evidence="2">Belongs to the COG2 family.</text>
</comment>
<feature type="domain" description="Conserved oligomeric Golgi complex subunit 2 N-terminal" evidence="10">
    <location>
        <begin position="28"/>
        <end position="99"/>
    </location>
</feature>
<evidence type="ECO:0000256" key="6">
    <source>
        <dbReference type="ARBA" id="ARBA00023034"/>
    </source>
</evidence>
<evidence type="ECO:0000259" key="10">
    <source>
        <dbReference type="Pfam" id="PF06148"/>
    </source>
</evidence>
<feature type="compositionally biased region" description="Basic and acidic residues" evidence="9">
    <location>
        <begin position="181"/>
        <end position="190"/>
    </location>
</feature>
<keyword evidence="7" id="KW-0472">Membrane</keyword>
<dbReference type="PANTHER" id="PTHR12961">
    <property type="entry name" value="CONSERVED OLIGOMERIC GOLGI COMPLEX COMPONENT 2"/>
    <property type="match status" value="1"/>
</dbReference>
<dbReference type="GO" id="GO:0006891">
    <property type="term" value="P:intra-Golgi vesicle-mediated transport"/>
    <property type="evidence" value="ECO:0007669"/>
    <property type="project" value="TreeGrafter"/>
</dbReference>
<dbReference type="AlphaFoldDB" id="A0AAD5WN27"/>
<keyword evidence="4" id="KW-0813">Transport</keyword>
<dbReference type="GO" id="GO:0017119">
    <property type="term" value="C:Golgi transport complex"/>
    <property type="evidence" value="ECO:0007669"/>
    <property type="project" value="TreeGrafter"/>
</dbReference>
<dbReference type="Proteomes" id="UP001201980">
    <property type="component" value="Unassembled WGS sequence"/>
</dbReference>
<dbReference type="GO" id="GO:0000139">
    <property type="term" value="C:Golgi membrane"/>
    <property type="evidence" value="ECO:0007669"/>
    <property type="project" value="UniProtKB-SubCell"/>
</dbReference>
<evidence type="ECO:0000313" key="11">
    <source>
        <dbReference type="EMBL" id="KAJ2892563.1"/>
    </source>
</evidence>
<reference evidence="11" key="1">
    <citation type="submission" date="2022-07" db="EMBL/GenBank/DDBJ databases">
        <title>Draft genome sequence of Zalerion maritima ATCC 34329, a (micro)plastics degrading marine fungus.</title>
        <authorList>
            <person name="Paco A."/>
            <person name="Goncalves M.F.M."/>
            <person name="Rocha-Santos T.A.P."/>
            <person name="Alves A."/>
        </authorList>
    </citation>
    <scope>NUCLEOTIDE SEQUENCE</scope>
    <source>
        <strain evidence="11">ATCC 34329</strain>
    </source>
</reference>
<proteinExistence type="inferred from homology"/>
<organism evidence="11 12">
    <name type="scientific">Zalerion maritima</name>
    <dbReference type="NCBI Taxonomy" id="339359"/>
    <lineage>
        <taxon>Eukaryota</taxon>
        <taxon>Fungi</taxon>
        <taxon>Dikarya</taxon>
        <taxon>Ascomycota</taxon>
        <taxon>Pezizomycotina</taxon>
        <taxon>Sordariomycetes</taxon>
        <taxon>Lulworthiomycetidae</taxon>
        <taxon>Lulworthiales</taxon>
        <taxon>Lulworthiaceae</taxon>
        <taxon>Zalerion</taxon>
    </lineage>
</organism>
<name>A0AAD5WN27_9PEZI</name>
<dbReference type="InterPro" id="IPR009316">
    <property type="entry name" value="COG2"/>
</dbReference>
<evidence type="ECO:0000256" key="2">
    <source>
        <dbReference type="ARBA" id="ARBA00007603"/>
    </source>
</evidence>
<evidence type="ECO:0000256" key="3">
    <source>
        <dbReference type="ARBA" id="ARBA00020977"/>
    </source>
</evidence>
<dbReference type="GO" id="GO:0015031">
    <property type="term" value="P:protein transport"/>
    <property type="evidence" value="ECO:0007669"/>
    <property type="project" value="UniProtKB-KW"/>
</dbReference>